<dbReference type="GO" id="GO:0019464">
    <property type="term" value="P:glycine decarboxylation via glycine cleavage system"/>
    <property type="evidence" value="ECO:0007669"/>
    <property type="project" value="TreeGrafter"/>
</dbReference>
<keyword evidence="2" id="KW-0560">Oxidoreductase</keyword>
<evidence type="ECO:0000256" key="1">
    <source>
        <dbReference type="ARBA" id="ARBA00022898"/>
    </source>
</evidence>
<protein>
    <recommendedName>
        <fullName evidence="3">Glycine cleavage system P-protein N-terminal domain-containing protein</fullName>
    </recommendedName>
</protein>
<proteinExistence type="predicted"/>
<accession>X1GDX7</accession>
<dbReference type="Pfam" id="PF02347">
    <property type="entry name" value="GDC-P"/>
    <property type="match status" value="1"/>
</dbReference>
<feature type="domain" description="Glycine cleavage system P-protein N-terminal" evidence="3">
    <location>
        <begin position="18"/>
        <end position="293"/>
    </location>
</feature>
<dbReference type="SUPFAM" id="SSF53383">
    <property type="entry name" value="PLP-dependent transferases"/>
    <property type="match status" value="1"/>
</dbReference>
<name>X1GDX7_9ZZZZ</name>
<organism evidence="4">
    <name type="scientific">marine sediment metagenome</name>
    <dbReference type="NCBI Taxonomy" id="412755"/>
    <lineage>
        <taxon>unclassified sequences</taxon>
        <taxon>metagenomes</taxon>
        <taxon>ecological metagenomes</taxon>
    </lineage>
</organism>
<dbReference type="InterPro" id="IPR049315">
    <property type="entry name" value="GDC-P_N"/>
</dbReference>
<evidence type="ECO:0000313" key="4">
    <source>
        <dbReference type="EMBL" id="GAH31248.1"/>
    </source>
</evidence>
<keyword evidence="1" id="KW-0663">Pyridoxal phosphate</keyword>
<dbReference type="Gene3D" id="6.20.440.10">
    <property type="match status" value="1"/>
</dbReference>
<dbReference type="Gene3D" id="3.40.640.10">
    <property type="entry name" value="Type I PLP-dependent aspartate aminotransferase-like (Major domain)"/>
    <property type="match status" value="1"/>
</dbReference>
<dbReference type="FunFam" id="3.40.640.10:FF:000224">
    <property type="entry name" value="Probable glycine dehydrogenase (decarboxylating) subunit 2"/>
    <property type="match status" value="1"/>
</dbReference>
<dbReference type="GO" id="GO:0016594">
    <property type="term" value="F:glycine binding"/>
    <property type="evidence" value="ECO:0007669"/>
    <property type="project" value="TreeGrafter"/>
</dbReference>
<dbReference type="InterPro" id="IPR015424">
    <property type="entry name" value="PyrdxlP-dep_Trfase"/>
</dbReference>
<dbReference type="AlphaFoldDB" id="X1GDX7"/>
<dbReference type="GO" id="GO:0004375">
    <property type="term" value="F:glycine dehydrogenase (decarboxylating) activity"/>
    <property type="evidence" value="ECO:0007669"/>
    <property type="project" value="InterPro"/>
</dbReference>
<gene>
    <name evidence="4" type="ORF">S03H2_03936</name>
</gene>
<dbReference type="PANTHER" id="PTHR11773">
    <property type="entry name" value="GLYCINE DEHYDROGENASE, DECARBOXYLATING"/>
    <property type="match status" value="1"/>
</dbReference>
<dbReference type="GO" id="GO:0005829">
    <property type="term" value="C:cytosol"/>
    <property type="evidence" value="ECO:0007669"/>
    <property type="project" value="TreeGrafter"/>
</dbReference>
<sequence length="343" mass="37048">PDIGRPGKIGCSLPHLDVTQAELPPKELLRQELELPEVSEVELVRYFTALSKLNYGVDTGFYPLGSCTMKYNPKWHEDVAQLPGFASIHPYQPIGSVQGALQLMFELEEYLAEITGMSATSLAPMAGAEGELASILMVKAYHYARGDKIRNRILVPDSAHGTNPATAAMCGFEISTVPSDDRGNIDLKSLESMMNEEVATLTLTIPTTLGLFDLQIAEINQLVHQRGGLLCGDGANLNSLLGKVKFGDLGFDYVQLNLHKTFSTPHGGGGPGSGPICVKSNLADFLPSPLVAKSGKEYTFTSPTKSIGSLGLPTETLVLWSRLMLIYVLLAQRGSRRSVRTLS</sequence>
<dbReference type="GO" id="GO:0005960">
    <property type="term" value="C:glycine cleavage complex"/>
    <property type="evidence" value="ECO:0007669"/>
    <property type="project" value="TreeGrafter"/>
</dbReference>
<reference evidence="4" key="1">
    <citation type="journal article" date="2014" name="Front. Microbiol.">
        <title>High frequency of phylogenetically diverse reductive dehalogenase-homologous genes in deep subseafloor sedimentary metagenomes.</title>
        <authorList>
            <person name="Kawai M."/>
            <person name="Futagami T."/>
            <person name="Toyoda A."/>
            <person name="Takaki Y."/>
            <person name="Nishi S."/>
            <person name="Hori S."/>
            <person name="Arai W."/>
            <person name="Tsubouchi T."/>
            <person name="Morono Y."/>
            <person name="Uchiyama I."/>
            <person name="Ito T."/>
            <person name="Fujiyama A."/>
            <person name="Inagaki F."/>
            <person name="Takami H."/>
        </authorList>
    </citation>
    <scope>NUCLEOTIDE SEQUENCE</scope>
    <source>
        <strain evidence="4">Expedition CK06-06</strain>
    </source>
</reference>
<evidence type="ECO:0000256" key="2">
    <source>
        <dbReference type="ARBA" id="ARBA00023002"/>
    </source>
</evidence>
<dbReference type="EMBL" id="BARU01001509">
    <property type="protein sequence ID" value="GAH31248.1"/>
    <property type="molecule type" value="Genomic_DNA"/>
</dbReference>
<dbReference type="NCBIfam" id="NF003346">
    <property type="entry name" value="PRK04366.1"/>
    <property type="match status" value="1"/>
</dbReference>
<feature type="non-terminal residue" evidence="4">
    <location>
        <position position="1"/>
    </location>
</feature>
<comment type="caution">
    <text evidence="4">The sequence shown here is derived from an EMBL/GenBank/DDBJ whole genome shotgun (WGS) entry which is preliminary data.</text>
</comment>
<dbReference type="PANTHER" id="PTHR11773:SF1">
    <property type="entry name" value="GLYCINE DEHYDROGENASE (DECARBOXYLATING), MITOCHONDRIAL"/>
    <property type="match status" value="1"/>
</dbReference>
<dbReference type="InterPro" id="IPR015421">
    <property type="entry name" value="PyrdxlP-dep_Trfase_major"/>
</dbReference>
<dbReference type="GO" id="GO:0030170">
    <property type="term" value="F:pyridoxal phosphate binding"/>
    <property type="evidence" value="ECO:0007669"/>
    <property type="project" value="TreeGrafter"/>
</dbReference>
<dbReference type="InterPro" id="IPR020581">
    <property type="entry name" value="GDC_P"/>
</dbReference>
<evidence type="ECO:0000259" key="3">
    <source>
        <dbReference type="Pfam" id="PF02347"/>
    </source>
</evidence>